<evidence type="ECO:0000256" key="1">
    <source>
        <dbReference type="SAM" id="SignalP"/>
    </source>
</evidence>
<gene>
    <name evidence="2" type="ORF">CO657_19780</name>
</gene>
<protein>
    <recommendedName>
        <fullName evidence="4">Lipoprotein</fullName>
    </recommendedName>
</protein>
<feature type="chain" id="PRO_5042143252" description="Lipoprotein" evidence="1">
    <location>
        <begin position="26"/>
        <end position="232"/>
    </location>
</feature>
<keyword evidence="1" id="KW-0732">Signal</keyword>
<evidence type="ECO:0000313" key="2">
    <source>
        <dbReference type="EMBL" id="QAS80173.1"/>
    </source>
</evidence>
<dbReference type="Proteomes" id="UP000220927">
    <property type="component" value="Chromosome"/>
</dbReference>
<dbReference type="EMBL" id="CP034998">
    <property type="protein sequence ID" value="QAS80173.1"/>
    <property type="molecule type" value="Genomic_DNA"/>
</dbReference>
<evidence type="ECO:0008006" key="4">
    <source>
        <dbReference type="Google" id="ProtNLM"/>
    </source>
</evidence>
<feature type="signal peptide" evidence="1">
    <location>
        <begin position="1"/>
        <end position="25"/>
    </location>
</feature>
<organism evidence="2 3">
    <name type="scientific">Rhizobium acidisoli</name>
    <dbReference type="NCBI Taxonomy" id="1538158"/>
    <lineage>
        <taxon>Bacteria</taxon>
        <taxon>Pseudomonadati</taxon>
        <taxon>Pseudomonadota</taxon>
        <taxon>Alphaproteobacteria</taxon>
        <taxon>Hyphomicrobiales</taxon>
        <taxon>Rhizobiaceae</taxon>
        <taxon>Rhizobium/Agrobacterium group</taxon>
        <taxon>Rhizobium</taxon>
    </lineage>
</organism>
<dbReference type="KEGG" id="rad:CO657_19780"/>
<dbReference type="AlphaFoldDB" id="A0AAE5TYG1"/>
<evidence type="ECO:0000313" key="3">
    <source>
        <dbReference type="Proteomes" id="UP000220927"/>
    </source>
</evidence>
<proteinExistence type="predicted"/>
<keyword evidence="3" id="KW-1185">Reference proteome</keyword>
<reference evidence="2 3" key="1">
    <citation type="submission" date="2019-01" db="EMBL/GenBank/DDBJ databases">
        <title>Genomic insights into the origins and evolution of symbiotic genes in the Phaseolus vulgaris microsymbionts.</title>
        <authorList>
            <person name="Tong W."/>
        </authorList>
    </citation>
    <scope>NUCLEOTIDE SEQUENCE [LARGE SCALE GENOMIC DNA]</scope>
    <source>
        <strain evidence="2 3">FH23</strain>
    </source>
</reference>
<dbReference type="PROSITE" id="PS51257">
    <property type="entry name" value="PROKAR_LIPOPROTEIN"/>
    <property type="match status" value="1"/>
</dbReference>
<dbReference type="RefSeq" id="WP_054182323.1">
    <property type="nucleotide sequence ID" value="NZ_CP034998.1"/>
</dbReference>
<sequence>MKLKMTLAVLAALALAGCGTVTLPAAVKMNDGQALMGTTTAAISGGIFQVSTPNGDISCSGNYDALDTRPMISAPVRCSDGRYGTINVLRSPDGMSGTGTVSLADGSKGNLAFGRAAPTVLTSVNDDFPAAPASLASVSPGSGMAGGSATPAYAGSSVYSPSTRVYTGNCPMPESLDAAGRRCGARSAASRPGGYDGYSSWARPTPSYGGSVYVRGYYRKNGTYVRGYTRRR</sequence>
<name>A0AAE5TYG1_9HYPH</name>
<accession>A0AAE5TYG1</accession>